<dbReference type="Proteomes" id="UP000225972">
    <property type="component" value="Unassembled WGS sequence"/>
</dbReference>
<proteinExistence type="predicted"/>
<gene>
    <name evidence="1" type="ORF">TRP8649_00741</name>
</gene>
<dbReference type="OrthoDB" id="3078379at2"/>
<dbReference type="RefSeq" id="WP_099242644.1">
    <property type="nucleotide sequence ID" value="NZ_FXXP01000001.1"/>
</dbReference>
<protein>
    <submittedName>
        <fullName evidence="1">Uncharacterized protein</fullName>
    </submittedName>
</protein>
<sequence length="152" mass="17374">MGSGAEQVYVVWDLWDGVRSGIADYDGAPHFFEYKFDNDLADFSEVFELRMIDAETLQMALDQWAIYRAWEAQFHSGRVKLETHPGHGGIDQQYDQLEQALKQRISEAPVVAQVGARFQPIERQTDRPYGCLLDMEVMWSEAQICVKSPSPT</sequence>
<name>A0A238J9V5_9RHOB</name>
<keyword evidence="2" id="KW-1185">Reference proteome</keyword>
<dbReference type="EMBL" id="FXXP01000001">
    <property type="protein sequence ID" value="SMX26656.1"/>
    <property type="molecule type" value="Genomic_DNA"/>
</dbReference>
<organism evidence="1 2">
    <name type="scientific">Pelagimonas phthalicica</name>
    <dbReference type="NCBI Taxonomy" id="1037362"/>
    <lineage>
        <taxon>Bacteria</taxon>
        <taxon>Pseudomonadati</taxon>
        <taxon>Pseudomonadota</taxon>
        <taxon>Alphaproteobacteria</taxon>
        <taxon>Rhodobacterales</taxon>
        <taxon>Roseobacteraceae</taxon>
        <taxon>Pelagimonas</taxon>
    </lineage>
</organism>
<evidence type="ECO:0000313" key="2">
    <source>
        <dbReference type="Proteomes" id="UP000225972"/>
    </source>
</evidence>
<evidence type="ECO:0000313" key="1">
    <source>
        <dbReference type="EMBL" id="SMX26656.1"/>
    </source>
</evidence>
<dbReference type="AlphaFoldDB" id="A0A238J9V5"/>
<reference evidence="2" key="1">
    <citation type="submission" date="2017-05" db="EMBL/GenBank/DDBJ databases">
        <authorList>
            <person name="Rodrigo-Torres L."/>
            <person name="Arahal R. D."/>
            <person name="Lucena T."/>
        </authorList>
    </citation>
    <scope>NUCLEOTIDE SEQUENCE [LARGE SCALE GENOMIC DNA]</scope>
    <source>
        <strain evidence="2">CECT 8649</strain>
    </source>
</reference>
<accession>A0A238J9V5</accession>